<comment type="subcellular location">
    <subcellularLocation>
        <location evidence="1">Membrane</location>
        <topology evidence="1">Multi-pass membrane protein</topology>
    </subcellularLocation>
</comment>
<evidence type="ECO:0000313" key="9">
    <source>
        <dbReference type="EMBL" id="KIK54658.1"/>
    </source>
</evidence>
<feature type="transmembrane region" description="Helical" evidence="7">
    <location>
        <begin position="179"/>
        <end position="199"/>
    </location>
</feature>
<keyword evidence="5 7" id="KW-0472">Membrane</keyword>
<keyword evidence="3 7" id="KW-0812">Transmembrane</keyword>
<feature type="transmembrane region" description="Helical" evidence="7">
    <location>
        <begin position="91"/>
        <end position="118"/>
    </location>
</feature>
<feature type="transmembrane region" description="Helical" evidence="7">
    <location>
        <begin position="392"/>
        <end position="418"/>
    </location>
</feature>
<dbReference type="PROSITE" id="PS50850">
    <property type="entry name" value="MFS"/>
    <property type="match status" value="1"/>
</dbReference>
<organism evidence="9 10">
    <name type="scientific">Collybiopsis luxurians FD-317 M1</name>
    <dbReference type="NCBI Taxonomy" id="944289"/>
    <lineage>
        <taxon>Eukaryota</taxon>
        <taxon>Fungi</taxon>
        <taxon>Dikarya</taxon>
        <taxon>Basidiomycota</taxon>
        <taxon>Agaricomycotina</taxon>
        <taxon>Agaricomycetes</taxon>
        <taxon>Agaricomycetidae</taxon>
        <taxon>Agaricales</taxon>
        <taxon>Marasmiineae</taxon>
        <taxon>Omphalotaceae</taxon>
        <taxon>Collybiopsis</taxon>
        <taxon>Collybiopsis luxurians</taxon>
    </lineage>
</organism>
<feature type="transmembrane region" description="Helical" evidence="7">
    <location>
        <begin position="152"/>
        <end position="173"/>
    </location>
</feature>
<dbReference type="InterPro" id="IPR001958">
    <property type="entry name" value="Tet-R_TetA/multi-R_MdtG-like"/>
</dbReference>
<feature type="transmembrane region" description="Helical" evidence="7">
    <location>
        <begin position="23"/>
        <end position="49"/>
    </location>
</feature>
<dbReference type="SUPFAM" id="SSF103473">
    <property type="entry name" value="MFS general substrate transporter"/>
    <property type="match status" value="1"/>
</dbReference>
<dbReference type="InterPro" id="IPR020846">
    <property type="entry name" value="MFS_dom"/>
</dbReference>
<dbReference type="Pfam" id="PF07690">
    <property type="entry name" value="MFS_1"/>
    <property type="match status" value="1"/>
</dbReference>
<dbReference type="InterPro" id="IPR011701">
    <property type="entry name" value="MFS"/>
</dbReference>
<evidence type="ECO:0000256" key="7">
    <source>
        <dbReference type="SAM" id="Phobius"/>
    </source>
</evidence>
<evidence type="ECO:0000256" key="3">
    <source>
        <dbReference type="ARBA" id="ARBA00022692"/>
    </source>
</evidence>
<gene>
    <name evidence="9" type="ORF">GYMLUDRAFT_206388</name>
</gene>
<feature type="compositionally biased region" description="Polar residues" evidence="6">
    <location>
        <begin position="342"/>
        <end position="351"/>
    </location>
</feature>
<accession>A0A0D0CI73</accession>
<evidence type="ECO:0000256" key="4">
    <source>
        <dbReference type="ARBA" id="ARBA00022989"/>
    </source>
</evidence>
<feature type="transmembrane region" description="Helical" evidence="7">
    <location>
        <begin position="252"/>
        <end position="272"/>
    </location>
</feature>
<dbReference type="Proteomes" id="UP000053593">
    <property type="component" value="Unassembled WGS sequence"/>
</dbReference>
<dbReference type="GO" id="GO:0022857">
    <property type="term" value="F:transmembrane transporter activity"/>
    <property type="evidence" value="ECO:0007669"/>
    <property type="project" value="InterPro"/>
</dbReference>
<feature type="transmembrane region" description="Helical" evidence="7">
    <location>
        <begin position="61"/>
        <end position="79"/>
    </location>
</feature>
<dbReference type="PANTHER" id="PTHR23502">
    <property type="entry name" value="MAJOR FACILITATOR SUPERFAMILY"/>
    <property type="match status" value="1"/>
</dbReference>
<dbReference type="HOGENOM" id="CLU_008455_8_4_1"/>
<reference evidence="9 10" key="1">
    <citation type="submission" date="2014-04" db="EMBL/GenBank/DDBJ databases">
        <title>Evolutionary Origins and Diversification of the Mycorrhizal Mutualists.</title>
        <authorList>
            <consortium name="DOE Joint Genome Institute"/>
            <consortium name="Mycorrhizal Genomics Consortium"/>
            <person name="Kohler A."/>
            <person name="Kuo A."/>
            <person name="Nagy L.G."/>
            <person name="Floudas D."/>
            <person name="Copeland A."/>
            <person name="Barry K.W."/>
            <person name="Cichocki N."/>
            <person name="Veneault-Fourrey C."/>
            <person name="LaButti K."/>
            <person name="Lindquist E.A."/>
            <person name="Lipzen A."/>
            <person name="Lundell T."/>
            <person name="Morin E."/>
            <person name="Murat C."/>
            <person name="Riley R."/>
            <person name="Ohm R."/>
            <person name="Sun H."/>
            <person name="Tunlid A."/>
            <person name="Henrissat B."/>
            <person name="Grigoriev I.V."/>
            <person name="Hibbett D.S."/>
            <person name="Martin F."/>
        </authorList>
    </citation>
    <scope>NUCLEOTIDE SEQUENCE [LARGE SCALE GENOMIC DNA]</scope>
    <source>
        <strain evidence="9 10">FD-317 M1</strain>
    </source>
</reference>
<keyword evidence="10" id="KW-1185">Reference proteome</keyword>
<dbReference type="PANTHER" id="PTHR23502:SF51">
    <property type="entry name" value="QUINIDINE RESISTANCE PROTEIN 1-RELATED"/>
    <property type="match status" value="1"/>
</dbReference>
<dbReference type="InterPro" id="IPR036259">
    <property type="entry name" value="MFS_trans_sf"/>
</dbReference>
<keyword evidence="2" id="KW-0813">Transport</keyword>
<dbReference type="PRINTS" id="PR01035">
    <property type="entry name" value="TCRTETA"/>
</dbReference>
<protein>
    <recommendedName>
        <fullName evidence="8">Major facilitator superfamily (MFS) profile domain-containing protein</fullName>
    </recommendedName>
</protein>
<feature type="transmembrane region" description="Helical" evidence="7">
    <location>
        <begin position="430"/>
        <end position="451"/>
    </location>
</feature>
<feature type="region of interest" description="Disordered" evidence="6">
    <location>
        <begin position="331"/>
        <end position="352"/>
    </location>
</feature>
<evidence type="ECO:0000256" key="5">
    <source>
        <dbReference type="ARBA" id="ARBA00023136"/>
    </source>
</evidence>
<evidence type="ECO:0000256" key="2">
    <source>
        <dbReference type="ARBA" id="ARBA00022448"/>
    </source>
</evidence>
<keyword evidence="4 7" id="KW-1133">Transmembrane helix</keyword>
<evidence type="ECO:0000256" key="6">
    <source>
        <dbReference type="SAM" id="MobiDB-lite"/>
    </source>
</evidence>
<name>A0A0D0CI73_9AGAR</name>
<proteinExistence type="predicted"/>
<feature type="domain" description="Major facilitator superfamily (MFS) profile" evidence="8">
    <location>
        <begin position="25"/>
        <end position="482"/>
    </location>
</feature>
<dbReference type="EMBL" id="KN834814">
    <property type="protein sequence ID" value="KIK54658.1"/>
    <property type="molecule type" value="Genomic_DNA"/>
</dbReference>
<evidence type="ECO:0000259" key="8">
    <source>
        <dbReference type="PROSITE" id="PS50850"/>
    </source>
</evidence>
<dbReference type="GO" id="GO:0005886">
    <property type="term" value="C:plasma membrane"/>
    <property type="evidence" value="ECO:0007669"/>
    <property type="project" value="TreeGrafter"/>
</dbReference>
<sequence>MNSYHSEPKFNNPCDAFTSTQRFFILAIVCLAGILSPLSSFMYTPALPALAQSIGVPISKINLTVTVYLVFGAISPFVWSSISEVYGRRLVYAVTLLVTMASSLGLCFTQSFAVVLALRALHAIGCSSARAIGSGVIRDVVPVQIRGGYMGFYSAGVGAGAAFGPVLGGILAQYSSWHGIFYCLAALSSFTFTCVILFFPETLRGRMNSESPRFLQPPIRILCPRNSHISPVASADEVPNRNKINLLGPFGILRYPDVLCILLVMGVCYLAWQDNIVAATSIYSTDYHLDEAKIGLTYLSNGVGGLLGNIVIGKVLDRAYEQQRLIESALGDTESEPHSRKNSVSTENSDPTPDRKLIFIEKARLRSLAYSIPAFALCIFAFAALIQAGTHIAFPIILSFWIGWWNSFILAPSATLMIDLFENSASIASATMNLVQGIFGAVGSATIALMIGKLNVWWSFFLLGCLCLLVLPLTFVQRAIGLRCRKKREDISN</sequence>
<evidence type="ECO:0000313" key="10">
    <source>
        <dbReference type="Proteomes" id="UP000053593"/>
    </source>
</evidence>
<feature type="transmembrane region" description="Helical" evidence="7">
    <location>
        <begin position="457"/>
        <end position="476"/>
    </location>
</feature>
<evidence type="ECO:0000256" key="1">
    <source>
        <dbReference type="ARBA" id="ARBA00004141"/>
    </source>
</evidence>
<feature type="transmembrane region" description="Helical" evidence="7">
    <location>
        <begin position="368"/>
        <end position="386"/>
    </location>
</feature>
<dbReference type="OrthoDB" id="440553at2759"/>
<dbReference type="Gene3D" id="1.20.1250.20">
    <property type="entry name" value="MFS general substrate transporter like domains"/>
    <property type="match status" value="1"/>
</dbReference>
<dbReference type="AlphaFoldDB" id="A0A0D0CI73"/>